<dbReference type="PANTHER" id="PTHR34390">
    <property type="entry name" value="UPF0442 PROTEIN YJJB-RELATED"/>
    <property type="match status" value="1"/>
</dbReference>
<evidence type="ECO:0000256" key="7">
    <source>
        <dbReference type="SAM" id="Phobius"/>
    </source>
</evidence>
<feature type="transmembrane region" description="Helical" evidence="7">
    <location>
        <begin position="197"/>
        <end position="214"/>
    </location>
</feature>
<dbReference type="KEGG" id="crs:FQB35_06670"/>
<dbReference type="Proteomes" id="UP000324646">
    <property type="component" value="Chromosome"/>
</dbReference>
<sequence length="259" mass="28304">MRTKKKNILTLALYAGEIMLKNGAETYRVEDTIIRICKAYHIPYVESFVTPTGIFISVDSNDDTETNAFIKRIKTRTIDLNKVSQVNNFSRKLATSYISVEEGMEILRNIDNLPKYSKLLKAISAGIASAFFAVLLGATYNDIICSFFISIFVYIAVSFVENLDSNLFIQNAIGGTITALLAILSINIHLGINIDKIIISSIMILVPGVAITNAVRDYISGDLLSGTARSGEAIIIAVAIAVGVGTVMNFWLYIFGGIL</sequence>
<dbReference type="AlphaFoldDB" id="A0A5C0SDP8"/>
<feature type="domain" description="Threonine/serine exporter-like N-terminal" evidence="8">
    <location>
        <begin position="11"/>
        <end position="250"/>
    </location>
</feature>
<evidence type="ECO:0000313" key="10">
    <source>
        <dbReference type="Proteomes" id="UP000324646"/>
    </source>
</evidence>
<dbReference type="PANTHER" id="PTHR34390:SF2">
    <property type="entry name" value="SUCCINATE TRANSPORTER SUBUNIT YJJP-RELATED"/>
    <property type="match status" value="1"/>
</dbReference>
<dbReference type="InterPro" id="IPR010619">
    <property type="entry name" value="ThrE-like_N"/>
</dbReference>
<dbReference type="GO" id="GO:0022857">
    <property type="term" value="F:transmembrane transporter activity"/>
    <property type="evidence" value="ECO:0007669"/>
    <property type="project" value="InterPro"/>
</dbReference>
<dbReference type="GO" id="GO:0005886">
    <property type="term" value="C:plasma membrane"/>
    <property type="evidence" value="ECO:0007669"/>
    <property type="project" value="UniProtKB-SubCell"/>
</dbReference>
<keyword evidence="5 7" id="KW-0472">Membrane</keyword>
<reference evidence="9 10" key="1">
    <citation type="submission" date="2019-07" db="EMBL/GenBank/DDBJ databases">
        <title>Complete genome of Crassaminicella thermophila SY095.</title>
        <authorList>
            <person name="Li X."/>
        </authorList>
    </citation>
    <scope>NUCLEOTIDE SEQUENCE [LARGE SCALE GENOMIC DNA]</scope>
    <source>
        <strain evidence="9 10">SY095</strain>
    </source>
</reference>
<accession>A0A5C0SDP8</accession>
<protein>
    <submittedName>
        <fullName evidence="9">Threonine/serine exporter family protein</fullName>
    </submittedName>
</protein>
<evidence type="ECO:0000313" key="9">
    <source>
        <dbReference type="EMBL" id="QEK12082.1"/>
    </source>
</evidence>
<comment type="subcellular location">
    <subcellularLocation>
        <location evidence="1">Cell membrane</location>
        <topology evidence="1">Multi-pass membrane protein</topology>
    </subcellularLocation>
</comment>
<name>A0A5C0SDP8_CRATE</name>
<proteinExistence type="inferred from homology"/>
<dbReference type="Pfam" id="PF06738">
    <property type="entry name" value="ThrE"/>
    <property type="match status" value="1"/>
</dbReference>
<feature type="transmembrane region" description="Helical" evidence="7">
    <location>
        <begin position="167"/>
        <end position="190"/>
    </location>
</feature>
<evidence type="ECO:0000256" key="4">
    <source>
        <dbReference type="ARBA" id="ARBA00022989"/>
    </source>
</evidence>
<feature type="transmembrane region" description="Helical" evidence="7">
    <location>
        <begin position="234"/>
        <end position="255"/>
    </location>
</feature>
<dbReference type="RefSeq" id="WP_148809237.1">
    <property type="nucleotide sequence ID" value="NZ_CP042243.1"/>
</dbReference>
<feature type="transmembrane region" description="Helical" evidence="7">
    <location>
        <begin position="122"/>
        <end position="155"/>
    </location>
</feature>
<evidence type="ECO:0000256" key="6">
    <source>
        <dbReference type="ARBA" id="ARBA00034125"/>
    </source>
</evidence>
<evidence type="ECO:0000256" key="3">
    <source>
        <dbReference type="ARBA" id="ARBA00022692"/>
    </source>
</evidence>
<organism evidence="9 10">
    <name type="scientific">Crassaminicella thermophila</name>
    <dbReference type="NCBI Taxonomy" id="2599308"/>
    <lineage>
        <taxon>Bacteria</taxon>
        <taxon>Bacillati</taxon>
        <taxon>Bacillota</taxon>
        <taxon>Clostridia</taxon>
        <taxon>Eubacteriales</taxon>
        <taxon>Clostridiaceae</taxon>
        <taxon>Crassaminicella</taxon>
    </lineage>
</organism>
<evidence type="ECO:0000256" key="5">
    <source>
        <dbReference type="ARBA" id="ARBA00023136"/>
    </source>
</evidence>
<evidence type="ECO:0000259" key="8">
    <source>
        <dbReference type="Pfam" id="PF06738"/>
    </source>
</evidence>
<keyword evidence="10" id="KW-1185">Reference proteome</keyword>
<keyword evidence="2" id="KW-1003">Cell membrane</keyword>
<evidence type="ECO:0000256" key="1">
    <source>
        <dbReference type="ARBA" id="ARBA00004651"/>
    </source>
</evidence>
<evidence type="ECO:0000256" key="2">
    <source>
        <dbReference type="ARBA" id="ARBA00022475"/>
    </source>
</evidence>
<dbReference type="GO" id="GO:0015744">
    <property type="term" value="P:succinate transport"/>
    <property type="evidence" value="ECO:0007669"/>
    <property type="project" value="TreeGrafter"/>
</dbReference>
<keyword evidence="4 7" id="KW-1133">Transmembrane helix</keyword>
<comment type="similarity">
    <text evidence="6">Belongs to the ThrE exporter (TC 2.A.79) family.</text>
</comment>
<dbReference type="InterPro" id="IPR050539">
    <property type="entry name" value="ThrE_Dicarb/AminoAcid_Exp"/>
</dbReference>
<dbReference type="OrthoDB" id="9813917at2"/>
<gene>
    <name evidence="9" type="ORF">FQB35_06670</name>
</gene>
<dbReference type="EMBL" id="CP042243">
    <property type="protein sequence ID" value="QEK12082.1"/>
    <property type="molecule type" value="Genomic_DNA"/>
</dbReference>
<keyword evidence="3 7" id="KW-0812">Transmembrane</keyword>